<keyword evidence="1" id="KW-1133">Transmembrane helix</keyword>
<dbReference type="GeneID" id="49612914"/>
<gene>
    <name evidence="2" type="ORF">DVB73_05740</name>
</gene>
<reference evidence="2 3" key="1">
    <citation type="submission" date="2018-07" db="EMBL/GenBank/DDBJ databases">
        <title>Complete genome sequence of a Pseudomonas plecoglossicida strain pathogenic to the marine fish, Larimichthys crocea.</title>
        <authorList>
            <person name="Tao Z."/>
        </authorList>
    </citation>
    <scope>NUCLEOTIDE SEQUENCE [LARGE SCALE GENOMIC DNA]</scope>
    <source>
        <strain evidence="2 3">XSDHY-P</strain>
    </source>
</reference>
<evidence type="ECO:0000313" key="3">
    <source>
        <dbReference type="Proteomes" id="UP000256503"/>
    </source>
</evidence>
<dbReference type="Proteomes" id="UP000256503">
    <property type="component" value="Chromosome"/>
</dbReference>
<evidence type="ECO:0000313" key="2">
    <source>
        <dbReference type="EMBL" id="AXM98971.1"/>
    </source>
</evidence>
<sequence length="59" mass="6629">MNSEVDVERAQDLDRRLRAYEELQAGQRWPGALTVTDCLALAFFALAVVIGFYLWGGQP</sequence>
<keyword evidence="1" id="KW-0472">Membrane</keyword>
<evidence type="ECO:0000256" key="1">
    <source>
        <dbReference type="SAM" id="Phobius"/>
    </source>
</evidence>
<dbReference type="AlphaFoldDB" id="A0AAD0R6X6"/>
<accession>A0AAD0R6X6</accession>
<protein>
    <submittedName>
        <fullName evidence="2">Uncharacterized protein</fullName>
    </submittedName>
</protein>
<dbReference type="RefSeq" id="WP_016392529.1">
    <property type="nucleotide sequence ID" value="NZ_BSOM01000019.1"/>
</dbReference>
<feature type="transmembrane region" description="Helical" evidence="1">
    <location>
        <begin position="32"/>
        <end position="55"/>
    </location>
</feature>
<name>A0AAD0R6X6_PSEDL</name>
<keyword evidence="1" id="KW-0812">Transmembrane</keyword>
<proteinExistence type="predicted"/>
<dbReference type="EMBL" id="CP031146">
    <property type="protein sequence ID" value="AXM98971.1"/>
    <property type="molecule type" value="Genomic_DNA"/>
</dbReference>
<organism evidence="2 3">
    <name type="scientific">Pseudomonas plecoglossicida</name>
    <dbReference type="NCBI Taxonomy" id="70775"/>
    <lineage>
        <taxon>Bacteria</taxon>
        <taxon>Pseudomonadati</taxon>
        <taxon>Pseudomonadota</taxon>
        <taxon>Gammaproteobacteria</taxon>
        <taxon>Pseudomonadales</taxon>
        <taxon>Pseudomonadaceae</taxon>
        <taxon>Pseudomonas</taxon>
    </lineage>
</organism>